<dbReference type="SUPFAM" id="SSF46689">
    <property type="entry name" value="Homeodomain-like"/>
    <property type="match status" value="1"/>
</dbReference>
<dbReference type="GO" id="GO:0003677">
    <property type="term" value="F:DNA binding"/>
    <property type="evidence" value="ECO:0007669"/>
    <property type="project" value="UniProtKB-UniRule"/>
</dbReference>
<feature type="DNA-binding region" description="H-T-H motif" evidence="4">
    <location>
        <begin position="44"/>
        <end position="63"/>
    </location>
</feature>
<evidence type="ECO:0000256" key="1">
    <source>
        <dbReference type="ARBA" id="ARBA00023015"/>
    </source>
</evidence>
<dbReference type="InterPro" id="IPR009057">
    <property type="entry name" value="Homeodomain-like_sf"/>
</dbReference>
<sequence length="212" mass="24271">MVEVNTKRPRGRPRNEASVIEDTKFALLRAGMAMLTEKGFTVSGIEPILKSVGVPKGSFYHYFSNKEAFGLAVLKAYQQYFERKLDHFLLNEDIPYQQRLVEFSKDACEGMVRHDFKRGCLVGNLEQESVLLSDVFNQQIQACYQSWQDKLAQYLLAGQAEGAFSFTNDANQMAQIFWLGWEGAVHRARLLKSCQPLESYMAFYLANIFKPE</sequence>
<dbReference type="PROSITE" id="PS50977">
    <property type="entry name" value="HTH_TETR_2"/>
    <property type="match status" value="1"/>
</dbReference>
<dbReference type="OrthoDB" id="4541465at2"/>
<comment type="caution">
    <text evidence="6">The sequence shown here is derived from an EMBL/GenBank/DDBJ whole genome shotgun (WGS) entry which is preliminary data.</text>
</comment>
<name>A0A366D9Y8_9GAMM</name>
<keyword evidence="7" id="KW-1185">Reference proteome</keyword>
<gene>
    <name evidence="6" type="ORF">DFP76_101531</name>
</gene>
<evidence type="ECO:0000313" key="7">
    <source>
        <dbReference type="Proteomes" id="UP000252086"/>
    </source>
</evidence>
<dbReference type="InterPro" id="IPR036271">
    <property type="entry name" value="Tet_transcr_reg_TetR-rel_C_sf"/>
</dbReference>
<evidence type="ECO:0000256" key="3">
    <source>
        <dbReference type="ARBA" id="ARBA00023163"/>
    </source>
</evidence>
<dbReference type="Gene3D" id="1.10.357.10">
    <property type="entry name" value="Tetracycline Repressor, domain 2"/>
    <property type="match status" value="1"/>
</dbReference>
<dbReference type="AlphaFoldDB" id="A0A366D9Y8"/>
<dbReference type="PANTHER" id="PTHR47506">
    <property type="entry name" value="TRANSCRIPTIONAL REGULATORY PROTEIN"/>
    <property type="match status" value="1"/>
</dbReference>
<reference evidence="6 7" key="1">
    <citation type="submission" date="2018-06" db="EMBL/GenBank/DDBJ databases">
        <title>Genomic Encyclopedia of Type Strains, Phase III (KMG-III): the genomes of soil and plant-associated and newly described type strains.</title>
        <authorList>
            <person name="Whitman W."/>
        </authorList>
    </citation>
    <scope>NUCLEOTIDE SEQUENCE [LARGE SCALE GENOMIC DNA]</scope>
    <source>
        <strain evidence="6 7">CECT 7732</strain>
    </source>
</reference>
<evidence type="ECO:0000256" key="2">
    <source>
        <dbReference type="ARBA" id="ARBA00023125"/>
    </source>
</evidence>
<dbReference type="PRINTS" id="PR00455">
    <property type="entry name" value="HTHTETR"/>
</dbReference>
<protein>
    <submittedName>
        <fullName evidence="6">TetR family transcriptional regulator</fullName>
    </submittedName>
</protein>
<keyword evidence="2 4" id="KW-0238">DNA-binding</keyword>
<keyword evidence="1" id="KW-0805">Transcription regulation</keyword>
<dbReference type="SUPFAM" id="SSF48498">
    <property type="entry name" value="Tetracyclin repressor-like, C-terminal domain"/>
    <property type="match status" value="1"/>
</dbReference>
<evidence type="ECO:0000313" key="6">
    <source>
        <dbReference type="EMBL" id="RBO86254.1"/>
    </source>
</evidence>
<dbReference type="Pfam" id="PF00440">
    <property type="entry name" value="TetR_N"/>
    <property type="match status" value="1"/>
</dbReference>
<accession>A0A366D9Y8</accession>
<dbReference type="PANTHER" id="PTHR47506:SF6">
    <property type="entry name" value="HTH-TYPE TRANSCRIPTIONAL REPRESSOR NEMR"/>
    <property type="match status" value="1"/>
</dbReference>
<dbReference type="Proteomes" id="UP000252086">
    <property type="component" value="Unassembled WGS sequence"/>
</dbReference>
<dbReference type="Pfam" id="PF16925">
    <property type="entry name" value="TetR_C_13"/>
    <property type="match status" value="1"/>
</dbReference>
<dbReference type="EMBL" id="QNRF01000001">
    <property type="protein sequence ID" value="RBO86254.1"/>
    <property type="molecule type" value="Genomic_DNA"/>
</dbReference>
<feature type="domain" description="HTH tetR-type" evidence="5">
    <location>
        <begin position="21"/>
        <end position="81"/>
    </location>
</feature>
<organism evidence="6 7">
    <name type="scientific">Marinomonas aquiplantarum</name>
    <dbReference type="NCBI Taxonomy" id="491951"/>
    <lineage>
        <taxon>Bacteria</taxon>
        <taxon>Pseudomonadati</taxon>
        <taxon>Pseudomonadota</taxon>
        <taxon>Gammaproteobacteria</taxon>
        <taxon>Oceanospirillales</taxon>
        <taxon>Oceanospirillaceae</taxon>
        <taxon>Marinomonas</taxon>
    </lineage>
</organism>
<evidence type="ECO:0000259" key="5">
    <source>
        <dbReference type="PROSITE" id="PS50977"/>
    </source>
</evidence>
<dbReference type="InterPro" id="IPR011075">
    <property type="entry name" value="TetR_C"/>
</dbReference>
<dbReference type="RefSeq" id="WP_113873122.1">
    <property type="nucleotide sequence ID" value="NZ_QNRF01000001.1"/>
</dbReference>
<proteinExistence type="predicted"/>
<keyword evidence="3" id="KW-0804">Transcription</keyword>
<dbReference type="InterPro" id="IPR001647">
    <property type="entry name" value="HTH_TetR"/>
</dbReference>
<evidence type="ECO:0000256" key="4">
    <source>
        <dbReference type="PROSITE-ProRule" id="PRU00335"/>
    </source>
</evidence>